<dbReference type="STRING" id="46177.SAMN05660976_05369"/>
<organism evidence="3 4">
    <name type="scientific">Nonomuraea pusilla</name>
    <dbReference type="NCBI Taxonomy" id="46177"/>
    <lineage>
        <taxon>Bacteria</taxon>
        <taxon>Bacillati</taxon>
        <taxon>Actinomycetota</taxon>
        <taxon>Actinomycetes</taxon>
        <taxon>Streptosporangiales</taxon>
        <taxon>Streptosporangiaceae</taxon>
        <taxon>Nonomuraea</taxon>
    </lineage>
</organism>
<dbReference type="InterPro" id="IPR050564">
    <property type="entry name" value="F420-G6PD/mer"/>
</dbReference>
<sequence length="322" mass="35178">MVQIGYTMMCEQTPPRQLVEDAATAERVGFDYAVISDHYFPWLEEMGHSPYAWSVLGAAAQATERIPLMTYVTCPIMRYHPAVVAQKAATMGVLSEGRFTLGLGAGENLNEHVIGEGWPPVDTRHRMFAEAVRIIRELFGGGYVTFQGEFYDVDSAKLYDLPEERVPIGIAASGGASAELAAQYGDLLVVNDPMREVVAAFNAMGGEGKPVYGQLALAYDSDAEAARERAHRLWRWAGVGGWKVMSELPGPVNFEAASGTVRPEDVAGSVPCGNDVEAVVRGVRAYAEAGFTHVALVQIGHDQQQPFFDWAEKELLPELRRL</sequence>
<dbReference type="PANTHER" id="PTHR43244:SF1">
    <property type="entry name" value="5,10-METHYLENETETRAHYDROMETHANOPTERIN REDUCTASE"/>
    <property type="match status" value="1"/>
</dbReference>
<name>A0A1H7Z140_9ACTN</name>
<dbReference type="SUPFAM" id="SSF51679">
    <property type="entry name" value="Bacterial luciferase-like"/>
    <property type="match status" value="1"/>
</dbReference>
<dbReference type="InterPro" id="IPR019945">
    <property type="entry name" value="F420_G6P_DH-rel"/>
</dbReference>
<evidence type="ECO:0000313" key="3">
    <source>
        <dbReference type="EMBL" id="SEM52282.1"/>
    </source>
</evidence>
<proteinExistence type="predicted"/>
<keyword evidence="4" id="KW-1185">Reference proteome</keyword>
<dbReference type="OrthoDB" id="180193at2"/>
<evidence type="ECO:0000313" key="4">
    <source>
        <dbReference type="Proteomes" id="UP000198953"/>
    </source>
</evidence>
<protein>
    <submittedName>
        <fullName evidence="3">F420-dependent oxidoreductase, G6PDH family</fullName>
    </submittedName>
</protein>
<dbReference type="EMBL" id="FOBF01000014">
    <property type="protein sequence ID" value="SEM52282.1"/>
    <property type="molecule type" value="Genomic_DNA"/>
</dbReference>
<dbReference type="Gene3D" id="3.20.20.30">
    <property type="entry name" value="Luciferase-like domain"/>
    <property type="match status" value="1"/>
</dbReference>
<keyword evidence="1" id="KW-0560">Oxidoreductase</keyword>
<dbReference type="Pfam" id="PF00296">
    <property type="entry name" value="Bac_luciferase"/>
    <property type="match status" value="1"/>
</dbReference>
<dbReference type="InterPro" id="IPR011251">
    <property type="entry name" value="Luciferase-like_dom"/>
</dbReference>
<dbReference type="Proteomes" id="UP000198953">
    <property type="component" value="Unassembled WGS sequence"/>
</dbReference>
<evidence type="ECO:0000259" key="2">
    <source>
        <dbReference type="Pfam" id="PF00296"/>
    </source>
</evidence>
<dbReference type="NCBIfam" id="TIGR03557">
    <property type="entry name" value="F420_G6P_family"/>
    <property type="match status" value="1"/>
</dbReference>
<dbReference type="InterPro" id="IPR036661">
    <property type="entry name" value="Luciferase-like_sf"/>
</dbReference>
<gene>
    <name evidence="3" type="ORF">SAMN05660976_05369</name>
</gene>
<dbReference type="GO" id="GO:0016705">
    <property type="term" value="F:oxidoreductase activity, acting on paired donors, with incorporation or reduction of molecular oxygen"/>
    <property type="evidence" value="ECO:0007669"/>
    <property type="project" value="InterPro"/>
</dbReference>
<dbReference type="PANTHER" id="PTHR43244">
    <property type="match status" value="1"/>
</dbReference>
<dbReference type="CDD" id="cd01097">
    <property type="entry name" value="Tetrahydromethanopterin_reductase"/>
    <property type="match status" value="1"/>
</dbReference>
<feature type="domain" description="Luciferase-like" evidence="2">
    <location>
        <begin position="13"/>
        <end position="293"/>
    </location>
</feature>
<dbReference type="AlphaFoldDB" id="A0A1H7Z140"/>
<accession>A0A1H7Z140</accession>
<reference evidence="3 4" key="1">
    <citation type="submission" date="2016-10" db="EMBL/GenBank/DDBJ databases">
        <authorList>
            <person name="de Groot N.N."/>
        </authorList>
    </citation>
    <scope>NUCLEOTIDE SEQUENCE [LARGE SCALE GENOMIC DNA]</scope>
    <source>
        <strain evidence="3 4">DSM 43357</strain>
    </source>
</reference>
<dbReference type="RefSeq" id="WP_091103489.1">
    <property type="nucleotide sequence ID" value="NZ_FOBF01000014.1"/>
</dbReference>
<evidence type="ECO:0000256" key="1">
    <source>
        <dbReference type="ARBA" id="ARBA00023002"/>
    </source>
</evidence>